<dbReference type="SUPFAM" id="SSF53335">
    <property type="entry name" value="S-adenosyl-L-methionine-dependent methyltransferases"/>
    <property type="match status" value="1"/>
</dbReference>
<dbReference type="EMBL" id="PEYO01000006">
    <property type="protein sequence ID" value="PIU03797.1"/>
    <property type="molecule type" value="Genomic_DNA"/>
</dbReference>
<gene>
    <name evidence="2" type="ORF">COT44_01420</name>
</gene>
<evidence type="ECO:0000256" key="1">
    <source>
        <dbReference type="ARBA" id="ARBA00023115"/>
    </source>
</evidence>
<evidence type="ECO:0000313" key="2">
    <source>
        <dbReference type="EMBL" id="PIU03797.1"/>
    </source>
</evidence>
<proteinExistence type="predicted"/>
<dbReference type="Pfam" id="PF01564">
    <property type="entry name" value="Spermine_synth"/>
    <property type="match status" value="1"/>
</dbReference>
<dbReference type="GO" id="GO:0006596">
    <property type="term" value="P:polyamine biosynthetic process"/>
    <property type="evidence" value="ECO:0007669"/>
    <property type="project" value="UniProtKB-KW"/>
</dbReference>
<protein>
    <submittedName>
        <fullName evidence="2">Uncharacterized protein</fullName>
    </submittedName>
</protein>
<comment type="caution">
    <text evidence="2">The sequence shown here is derived from an EMBL/GenBank/DDBJ whole genome shotgun (WGS) entry which is preliminary data.</text>
</comment>
<sequence>MKNLLDKILKGYVVLEITESPINEKIEVREDILGRRTLVAGGLAQSGKEVKRIWQKAIKQVQTINLPRGKAGNKVQRCLILGLGAGTVAKLISRRFPDAKITGIEIDPEIIKLGKKYFGLDSIKNLEIKIGDAISVVSNGTMKQCNNYDLILVDLYLGDEYPPKAEDQSFFKSIKCQLSKDGLIVVNRLYYHMSDKQQTDEFGKKLKGIFNRIEEAEISWNKFFFCFDSTWGVE</sequence>
<dbReference type="Gene3D" id="3.40.50.150">
    <property type="entry name" value="Vaccinia Virus protein VP39"/>
    <property type="match status" value="1"/>
</dbReference>
<dbReference type="AlphaFoldDB" id="A0A2M6XDV0"/>
<evidence type="ECO:0000313" key="3">
    <source>
        <dbReference type="Proteomes" id="UP000228996"/>
    </source>
</evidence>
<dbReference type="InterPro" id="IPR029063">
    <property type="entry name" value="SAM-dependent_MTases_sf"/>
</dbReference>
<name>A0A2M6XDV0_9BACT</name>
<dbReference type="PANTHER" id="PTHR43317:SF1">
    <property type="entry name" value="THERMOSPERMINE SYNTHASE ACAULIS5"/>
    <property type="match status" value="1"/>
</dbReference>
<dbReference type="CDD" id="cd02440">
    <property type="entry name" value="AdoMet_MTases"/>
    <property type="match status" value="1"/>
</dbReference>
<organism evidence="2 3">
    <name type="scientific">Candidatus Shapirobacteria bacterium CG08_land_8_20_14_0_20_39_18</name>
    <dbReference type="NCBI Taxonomy" id="1974883"/>
    <lineage>
        <taxon>Bacteria</taxon>
        <taxon>Candidatus Shapironibacteriota</taxon>
    </lineage>
</organism>
<dbReference type="Proteomes" id="UP000228996">
    <property type="component" value="Unassembled WGS sequence"/>
</dbReference>
<keyword evidence="1" id="KW-0620">Polyamine biosynthesis</keyword>
<accession>A0A2M6XDV0</accession>
<dbReference type="PANTHER" id="PTHR43317">
    <property type="entry name" value="THERMOSPERMINE SYNTHASE ACAULIS5"/>
    <property type="match status" value="1"/>
</dbReference>
<reference evidence="3" key="1">
    <citation type="submission" date="2017-09" db="EMBL/GenBank/DDBJ databases">
        <title>Depth-based differentiation of microbial function through sediment-hosted aquifers and enrichment of novel symbionts in the deep terrestrial subsurface.</title>
        <authorList>
            <person name="Probst A.J."/>
            <person name="Ladd B."/>
            <person name="Jarett J.K."/>
            <person name="Geller-Mcgrath D.E."/>
            <person name="Sieber C.M.K."/>
            <person name="Emerson J.B."/>
            <person name="Anantharaman K."/>
            <person name="Thomas B.C."/>
            <person name="Malmstrom R."/>
            <person name="Stieglmeier M."/>
            <person name="Klingl A."/>
            <person name="Woyke T."/>
            <person name="Ryan C.M."/>
            <person name="Banfield J.F."/>
        </authorList>
    </citation>
    <scope>NUCLEOTIDE SEQUENCE [LARGE SCALE GENOMIC DNA]</scope>
</reference>